<evidence type="ECO:0000256" key="1">
    <source>
        <dbReference type="ARBA" id="ARBA00004141"/>
    </source>
</evidence>
<evidence type="ECO:0000256" key="3">
    <source>
        <dbReference type="ARBA" id="ARBA00022448"/>
    </source>
</evidence>
<feature type="transmembrane region" description="Helical" evidence="10">
    <location>
        <begin position="414"/>
        <end position="433"/>
    </location>
</feature>
<feature type="transmembrane region" description="Helical" evidence="10">
    <location>
        <begin position="180"/>
        <end position="197"/>
    </location>
</feature>
<dbReference type="GO" id="GO:0005351">
    <property type="term" value="F:carbohydrate:proton symporter activity"/>
    <property type="evidence" value="ECO:0007669"/>
    <property type="project" value="TreeGrafter"/>
</dbReference>
<dbReference type="EMBL" id="GL883093">
    <property type="protein sequence ID" value="EGG10976.1"/>
    <property type="molecule type" value="Genomic_DNA"/>
</dbReference>
<dbReference type="PANTHER" id="PTHR48022:SF78">
    <property type="entry name" value="MONOSACCHARIDE TRANSPORTER, PUTATIVE (AFU_ORTHOLOGUE AFUA_2G02110)-RELATED"/>
    <property type="match status" value="1"/>
</dbReference>
<feature type="domain" description="Major facilitator superfamily (MFS) profile" evidence="11">
    <location>
        <begin position="106"/>
        <end position="568"/>
    </location>
</feature>
<reference evidence="13" key="1">
    <citation type="journal article" date="2011" name="Proc. Natl. Acad. Sci. U.S.A.">
        <title>Obligate biotrophy features unraveled by the genomic analysis of rust fungi.</title>
        <authorList>
            <person name="Duplessis S."/>
            <person name="Cuomo C.A."/>
            <person name="Lin Y.-C."/>
            <person name="Aerts A."/>
            <person name="Tisserant E."/>
            <person name="Veneault-Fourrey C."/>
            <person name="Joly D.L."/>
            <person name="Hacquard S."/>
            <person name="Amselem J."/>
            <person name="Cantarel B.L."/>
            <person name="Chiu R."/>
            <person name="Coutinho P.M."/>
            <person name="Feau N."/>
            <person name="Field M."/>
            <person name="Frey P."/>
            <person name="Gelhaye E."/>
            <person name="Goldberg J."/>
            <person name="Grabherr M.G."/>
            <person name="Kodira C.D."/>
            <person name="Kohler A."/>
            <person name="Kuees U."/>
            <person name="Lindquist E.A."/>
            <person name="Lucas S.M."/>
            <person name="Mago R."/>
            <person name="Mauceli E."/>
            <person name="Morin E."/>
            <person name="Murat C."/>
            <person name="Pangilinan J.L."/>
            <person name="Park R."/>
            <person name="Pearson M."/>
            <person name="Quesneville H."/>
            <person name="Rouhier N."/>
            <person name="Sakthikumar S."/>
            <person name="Salamov A.A."/>
            <person name="Schmutz J."/>
            <person name="Selles B."/>
            <person name="Shapiro H."/>
            <person name="Tanguay P."/>
            <person name="Tuskan G.A."/>
            <person name="Henrissat B."/>
            <person name="Van de Peer Y."/>
            <person name="Rouze P."/>
            <person name="Ellis J.G."/>
            <person name="Dodds P.N."/>
            <person name="Schein J.E."/>
            <person name="Zhong S."/>
            <person name="Hamelin R.C."/>
            <person name="Grigoriev I.V."/>
            <person name="Szabo L.J."/>
            <person name="Martin F."/>
        </authorList>
    </citation>
    <scope>NUCLEOTIDE SEQUENCE [LARGE SCALE GENOMIC DNA]</scope>
    <source>
        <strain evidence="13">98AG31 / pathotype 3-4-7</strain>
    </source>
</reference>
<dbReference type="PRINTS" id="PR00171">
    <property type="entry name" value="SUGRTRNSPORT"/>
</dbReference>
<dbReference type="VEuPathDB" id="FungiDB:MELLADRAFT_92386"/>
<dbReference type="PROSITE" id="PS50850">
    <property type="entry name" value="MFS"/>
    <property type="match status" value="1"/>
</dbReference>
<dbReference type="InParanoid" id="F4R9F9"/>
<evidence type="ECO:0000256" key="9">
    <source>
        <dbReference type="SAM" id="MobiDB-lite"/>
    </source>
</evidence>
<evidence type="ECO:0000256" key="2">
    <source>
        <dbReference type="ARBA" id="ARBA00010992"/>
    </source>
</evidence>
<dbReference type="PANTHER" id="PTHR48022">
    <property type="entry name" value="PLASTIDIC GLUCOSE TRANSPORTER 4"/>
    <property type="match status" value="1"/>
</dbReference>
<keyword evidence="13" id="KW-1185">Reference proteome</keyword>
<keyword evidence="4 10" id="KW-0812">Transmembrane</keyword>
<dbReference type="InterPro" id="IPR036259">
    <property type="entry name" value="MFS_trans_sf"/>
</dbReference>
<feature type="region of interest" description="Disordered" evidence="9">
    <location>
        <begin position="1"/>
        <end position="32"/>
    </location>
</feature>
<comment type="subcellular location">
    <subcellularLocation>
        <location evidence="1">Membrane</location>
        <topology evidence="1">Multi-pass membrane protein</topology>
    </subcellularLocation>
</comment>
<dbReference type="AlphaFoldDB" id="F4R9F9"/>
<feature type="transmembrane region" description="Helical" evidence="10">
    <location>
        <begin position="203"/>
        <end position="227"/>
    </location>
</feature>
<comment type="catalytic activity">
    <reaction evidence="7">
        <text>myo-inositol(out) + H(+)(out) = myo-inositol(in) + H(+)(in)</text>
        <dbReference type="Rhea" id="RHEA:60364"/>
        <dbReference type="ChEBI" id="CHEBI:15378"/>
        <dbReference type="ChEBI" id="CHEBI:17268"/>
    </reaction>
</comment>
<feature type="transmembrane region" description="Helical" evidence="10">
    <location>
        <begin position="476"/>
        <end position="503"/>
    </location>
</feature>
<dbReference type="OrthoDB" id="2544694at2759"/>
<evidence type="ECO:0000313" key="12">
    <source>
        <dbReference type="EMBL" id="EGG10976.1"/>
    </source>
</evidence>
<dbReference type="GeneID" id="18936230"/>
<name>F4R9F9_MELLP</name>
<dbReference type="InterPro" id="IPR020846">
    <property type="entry name" value="MFS_dom"/>
</dbReference>
<dbReference type="SUPFAM" id="SSF103473">
    <property type="entry name" value="MFS general substrate transporter"/>
    <property type="match status" value="1"/>
</dbReference>
<dbReference type="InterPro" id="IPR050360">
    <property type="entry name" value="MFS_Sugar_Transporters"/>
</dbReference>
<dbReference type="Proteomes" id="UP000001072">
    <property type="component" value="Unassembled WGS sequence"/>
</dbReference>
<comment type="similarity">
    <text evidence="2 8">Belongs to the major facilitator superfamily. Sugar transporter (TC 2.A.1.1) family.</text>
</comment>
<evidence type="ECO:0000259" key="11">
    <source>
        <dbReference type="PROSITE" id="PS50850"/>
    </source>
</evidence>
<dbReference type="FunFam" id="1.20.1250.20:FF:000090">
    <property type="entry name" value="MFS sugar transporter, putative"/>
    <property type="match status" value="1"/>
</dbReference>
<evidence type="ECO:0000256" key="5">
    <source>
        <dbReference type="ARBA" id="ARBA00022989"/>
    </source>
</evidence>
<dbReference type="InterPro" id="IPR005829">
    <property type="entry name" value="Sugar_transporter_CS"/>
</dbReference>
<dbReference type="RefSeq" id="XP_007405578.1">
    <property type="nucleotide sequence ID" value="XM_007405516.1"/>
</dbReference>
<dbReference type="GO" id="GO:0016020">
    <property type="term" value="C:membrane"/>
    <property type="evidence" value="ECO:0007669"/>
    <property type="project" value="UniProtKB-SubCell"/>
</dbReference>
<feature type="transmembrane region" description="Helical" evidence="10">
    <location>
        <begin position="440"/>
        <end position="464"/>
    </location>
</feature>
<dbReference type="InterPro" id="IPR005828">
    <property type="entry name" value="MFS_sugar_transport-like"/>
</dbReference>
<organism evidence="13">
    <name type="scientific">Melampsora larici-populina (strain 98AG31 / pathotype 3-4-7)</name>
    <name type="common">Poplar leaf rust fungus</name>
    <dbReference type="NCBI Taxonomy" id="747676"/>
    <lineage>
        <taxon>Eukaryota</taxon>
        <taxon>Fungi</taxon>
        <taxon>Dikarya</taxon>
        <taxon>Basidiomycota</taxon>
        <taxon>Pucciniomycotina</taxon>
        <taxon>Pucciniomycetes</taxon>
        <taxon>Pucciniales</taxon>
        <taxon>Melampsoraceae</taxon>
        <taxon>Melampsora</taxon>
    </lineage>
</organism>
<dbReference type="NCBIfam" id="TIGR00879">
    <property type="entry name" value="SP"/>
    <property type="match status" value="1"/>
</dbReference>
<dbReference type="InterPro" id="IPR003663">
    <property type="entry name" value="Sugar/inositol_transpt"/>
</dbReference>
<dbReference type="PROSITE" id="PS00216">
    <property type="entry name" value="SUGAR_TRANSPORT_1"/>
    <property type="match status" value="1"/>
</dbReference>
<feature type="transmembrane region" description="Helical" evidence="10">
    <location>
        <begin position="150"/>
        <end position="173"/>
    </location>
</feature>
<dbReference type="KEGG" id="mlr:MELLADRAFT_92386"/>
<dbReference type="eggNOG" id="KOG0254">
    <property type="taxonomic scope" value="Eukaryota"/>
</dbReference>
<keyword evidence="6 10" id="KW-0472">Membrane</keyword>
<evidence type="ECO:0000256" key="6">
    <source>
        <dbReference type="ARBA" id="ARBA00023136"/>
    </source>
</evidence>
<feature type="transmembrane region" description="Helical" evidence="10">
    <location>
        <begin position="269"/>
        <end position="292"/>
    </location>
</feature>
<feature type="transmembrane region" description="Helical" evidence="10">
    <location>
        <begin position="102"/>
        <end position="119"/>
    </location>
</feature>
<evidence type="ECO:0000256" key="4">
    <source>
        <dbReference type="ARBA" id="ARBA00022692"/>
    </source>
</evidence>
<feature type="transmembrane region" description="Helical" evidence="10">
    <location>
        <begin position="515"/>
        <end position="537"/>
    </location>
</feature>
<dbReference type="Gene3D" id="1.20.1250.20">
    <property type="entry name" value="MFS general substrate transporter like domains"/>
    <property type="match status" value="1"/>
</dbReference>
<evidence type="ECO:0000313" key="13">
    <source>
        <dbReference type="Proteomes" id="UP000001072"/>
    </source>
</evidence>
<evidence type="ECO:0000256" key="10">
    <source>
        <dbReference type="SAM" id="Phobius"/>
    </source>
</evidence>
<evidence type="ECO:0000256" key="7">
    <source>
        <dbReference type="ARBA" id="ARBA00049119"/>
    </source>
</evidence>
<gene>
    <name evidence="12" type="ORF">MELLADRAFT_92386</name>
</gene>
<sequence>MNNTIKENPGYSEDITVLPPPPPTSNPIELSNSNENLLKDENQNNLNQKDSPTEVYQLNHHVEIIGEIIINRSESAKVWKYAKYFPGGYNPKRQLPLKGKSLNTAINLVAGLAIMFYGFDQGVMSGVNNTGDYRRLMGVDSSPQTARDSAAIGGIVAVYYIGTLVGALVAGSLGDRIGRLRTIVFGCLFAAVGASLQASSQSIVWMCLARVITGFGTGNLNAIVPVWTSEICHHTNRGAALGFEFFLNILGLVIAYWTEFGLRNGNQSFRWRFPLALQIVFIVGLLILVPLFPESPRWLVKVGEVDKARHILNLTRSSGTGDVETEIELELEGIIAVAANEQLNVSKPTYWSMITKQDSQHLRRRTWLVIWLQILQELVGIGVVTVYAPDVFQLAGSEELFANLLTFFLLSKRLSGINNVSYMFSVLVAVFTLDRMGRRVTLYWGAIVMGLALFLAGISTRYAIDTNVPTEVRSRWGSVLIACIFVYTATFGATWLTVPWLYPTEIMPNSCRSKGGAWSVVGWSIGNGIVTEITPFLLNAIGFWTFILFGGLCIFTIPNIYFLYPETAGRSLEDMDVLFESDTIFVHSKTTKFHPTAKKGEMTLEMVNPDGHVPWVSIPINKSN</sequence>
<feature type="transmembrane region" description="Helical" evidence="10">
    <location>
        <begin position="543"/>
        <end position="564"/>
    </location>
</feature>
<evidence type="ECO:0000256" key="8">
    <source>
        <dbReference type="RuleBase" id="RU003346"/>
    </source>
</evidence>
<protein>
    <recommendedName>
        <fullName evidence="11">Major facilitator superfamily (MFS) profile domain-containing protein</fullName>
    </recommendedName>
</protein>
<proteinExistence type="inferred from homology"/>
<dbReference type="HOGENOM" id="CLU_001265_30_3_1"/>
<dbReference type="Pfam" id="PF00083">
    <property type="entry name" value="Sugar_tr"/>
    <property type="match status" value="1"/>
</dbReference>
<feature type="transmembrane region" description="Helical" evidence="10">
    <location>
        <begin position="366"/>
        <end position="388"/>
    </location>
</feature>
<feature type="transmembrane region" description="Helical" evidence="10">
    <location>
        <begin position="239"/>
        <end position="257"/>
    </location>
</feature>
<accession>F4R9F9</accession>
<keyword evidence="5 10" id="KW-1133">Transmembrane helix</keyword>
<keyword evidence="3 8" id="KW-0813">Transport</keyword>